<gene>
    <name evidence="1" type="ORF">BDIJAKCO_00009</name>
</gene>
<reference evidence="1" key="1">
    <citation type="submission" date="2020-06" db="EMBL/GenBank/DDBJ databases">
        <title>Unique genomic features of the anaerobic methanotrophic archaea.</title>
        <authorList>
            <person name="Chadwick G.L."/>
            <person name="Skennerton C.T."/>
            <person name="Laso-Perez R."/>
            <person name="Leu A.O."/>
            <person name="Speth D.R."/>
            <person name="Yu H."/>
            <person name="Morgan-Lang C."/>
            <person name="Hatzenpichler R."/>
            <person name="Goudeau D."/>
            <person name="Malmstrom R."/>
            <person name="Brazelton W.J."/>
            <person name="Woyke T."/>
            <person name="Hallam S.J."/>
            <person name="Tyson G.W."/>
            <person name="Wegener G."/>
            <person name="Boetius A."/>
            <person name="Orphan V."/>
        </authorList>
    </citation>
    <scope>NUCLEOTIDE SEQUENCE</scope>
</reference>
<organism evidence="1">
    <name type="scientific">Candidatus Methanophaga sp. ANME-1 ERB7</name>
    <dbReference type="NCBI Taxonomy" id="2759913"/>
    <lineage>
        <taxon>Archaea</taxon>
        <taxon>Methanobacteriati</taxon>
        <taxon>Methanobacteriota</taxon>
        <taxon>Stenosarchaea group</taxon>
        <taxon>Methanomicrobia</taxon>
        <taxon>Candidatus Methanophagales</taxon>
        <taxon>Candidatus Methanophagaceae</taxon>
        <taxon>Candidatus Methanophaga</taxon>
    </lineage>
</organism>
<dbReference type="AlphaFoldDB" id="A0A7G9Z501"/>
<name>A0A7G9Z501_9EURY</name>
<proteinExistence type="predicted"/>
<protein>
    <submittedName>
        <fullName evidence="1">Uncharacterized protein</fullName>
    </submittedName>
</protein>
<sequence>MGGSDRSKKGELFIVDNRDVAWNVKKYLAEWCQLSNKFDIATGYFEMGSLDFRKKGQEAS</sequence>
<evidence type="ECO:0000313" key="1">
    <source>
        <dbReference type="EMBL" id="QNO55335.1"/>
    </source>
</evidence>
<dbReference type="EMBL" id="MT631610">
    <property type="protein sequence ID" value="QNO55335.1"/>
    <property type="molecule type" value="Genomic_DNA"/>
</dbReference>
<accession>A0A7G9Z501</accession>